<dbReference type="PANTHER" id="PTHR46999">
    <property type="entry name" value="ALPHA-GLUCAN WATER DIKINASE 1, CHLOROPLASTIC-RELATED"/>
    <property type="match status" value="1"/>
</dbReference>
<comment type="similarity">
    <text evidence="2">Belongs to the PEP-utilizing enzyme family.</text>
</comment>
<dbReference type="GO" id="GO:0005524">
    <property type="term" value="F:ATP binding"/>
    <property type="evidence" value="ECO:0007669"/>
    <property type="project" value="UniProtKB-KW"/>
</dbReference>
<comment type="cofactor">
    <cofactor evidence="1">
        <name>Mg(2+)</name>
        <dbReference type="ChEBI" id="CHEBI:18420"/>
    </cofactor>
</comment>
<dbReference type="GO" id="GO:0009631">
    <property type="term" value="P:cold acclimation"/>
    <property type="evidence" value="ECO:0007669"/>
    <property type="project" value="EnsemblPlants"/>
</dbReference>
<dbReference type="Gene3D" id="3.30.1490.20">
    <property type="entry name" value="ATP-grasp fold, A domain"/>
    <property type="match status" value="1"/>
</dbReference>
<evidence type="ECO:0000259" key="12">
    <source>
        <dbReference type="Pfam" id="PF22973"/>
    </source>
</evidence>
<accession>A0A7N1A324</accession>
<dbReference type="Pfam" id="PF01326">
    <property type="entry name" value="PPDK_N"/>
    <property type="match status" value="1"/>
</dbReference>
<proteinExistence type="inferred from homology"/>
<dbReference type="Pfam" id="PF22973">
    <property type="entry name" value="GWD1_pHisD"/>
    <property type="match status" value="1"/>
</dbReference>
<dbReference type="SUPFAM" id="SSF56059">
    <property type="entry name" value="Glutathione synthetase ATP-binding domain-like"/>
    <property type="match status" value="1"/>
</dbReference>
<dbReference type="InterPro" id="IPR054481">
    <property type="entry name" value="GWD1_pHisD"/>
</dbReference>
<keyword evidence="10" id="KW-0119">Carbohydrate metabolism</keyword>
<protein>
    <recommendedName>
        <fullName evidence="17">Pyruvate phosphate dikinase AMP/ATP-binding domain-containing protein</fullName>
    </recommendedName>
</protein>
<dbReference type="GO" id="GO:0003729">
    <property type="term" value="F:mRNA binding"/>
    <property type="evidence" value="ECO:0007669"/>
    <property type="project" value="EnsemblPlants"/>
</dbReference>
<dbReference type="OMA" id="IFVWIRF"/>
<dbReference type="GO" id="GO:0005983">
    <property type="term" value="P:starch catabolic process"/>
    <property type="evidence" value="ECO:0007669"/>
    <property type="project" value="EnsemblPlants"/>
</dbReference>
<keyword evidence="8" id="KW-0067">ATP-binding</keyword>
<dbReference type="InterPro" id="IPR002192">
    <property type="entry name" value="PPDK_AMP/ATP-bd"/>
</dbReference>
<feature type="domain" description="Alpha-glucan water dikinase-like N-terminal Ig-like" evidence="13">
    <location>
        <begin position="168"/>
        <end position="285"/>
    </location>
</feature>
<feature type="domain" description="Alpha-glucan water dikinase-like N-terminal Ig-like" evidence="13">
    <location>
        <begin position="500"/>
        <end position="619"/>
    </location>
</feature>
<dbReference type="GO" id="GO:0050521">
    <property type="term" value="F:alpha-glucan, water dikinase activity"/>
    <property type="evidence" value="ECO:0007669"/>
    <property type="project" value="EnsemblPlants"/>
</dbReference>
<dbReference type="Proteomes" id="UP000594263">
    <property type="component" value="Unplaced"/>
</dbReference>
<evidence type="ECO:0000256" key="2">
    <source>
        <dbReference type="ARBA" id="ARBA00007837"/>
    </source>
</evidence>
<evidence type="ECO:0000259" key="14">
    <source>
        <dbReference type="Pfam" id="PF23229"/>
    </source>
</evidence>
<evidence type="ECO:0000256" key="10">
    <source>
        <dbReference type="ARBA" id="ARBA00023277"/>
    </source>
</evidence>
<evidence type="ECO:0008006" key="17">
    <source>
        <dbReference type="Google" id="ProtNLM"/>
    </source>
</evidence>
<dbReference type="EnsemblPlants" id="Kaladp0087s0025.1.v1.1">
    <property type="protein sequence ID" value="Kaladp0087s0025.1.v1.1"/>
    <property type="gene ID" value="Kaladp0087s0025.v1.1"/>
</dbReference>
<dbReference type="GO" id="GO:0046872">
    <property type="term" value="F:metal ion binding"/>
    <property type="evidence" value="ECO:0007669"/>
    <property type="project" value="UniProtKB-KW"/>
</dbReference>
<evidence type="ECO:0000256" key="3">
    <source>
        <dbReference type="ARBA" id="ARBA00011738"/>
    </source>
</evidence>
<feature type="domain" description="Alpha-glucan water dikinase phosphohistidine-like" evidence="12">
    <location>
        <begin position="1085"/>
        <end position="1198"/>
    </location>
</feature>
<dbReference type="InterPro" id="IPR013815">
    <property type="entry name" value="ATP_grasp_subdomain_1"/>
</dbReference>
<evidence type="ECO:0000313" key="15">
    <source>
        <dbReference type="EnsemblPlants" id="Kaladp0087s0025.1.v1.1"/>
    </source>
</evidence>
<reference evidence="15" key="1">
    <citation type="submission" date="2021-01" db="UniProtKB">
        <authorList>
            <consortium name="EnsemblPlants"/>
        </authorList>
    </citation>
    <scope>IDENTIFICATION</scope>
</reference>
<evidence type="ECO:0000256" key="7">
    <source>
        <dbReference type="ARBA" id="ARBA00022777"/>
    </source>
</evidence>
<evidence type="ECO:0000256" key="4">
    <source>
        <dbReference type="ARBA" id="ARBA00022679"/>
    </source>
</evidence>
<feature type="domain" description="DUF7067" evidence="14">
    <location>
        <begin position="299"/>
        <end position="354"/>
    </location>
</feature>
<feature type="domain" description="Pyruvate phosphate dikinase AMP/ATP-binding" evidence="11">
    <location>
        <begin position="1341"/>
        <end position="1543"/>
    </location>
</feature>
<sequence>MRSHFLRQFPSLPFVSANGIPPRVDLISHTPRNLNHRWVDPSLPRILPIPRIFSLLSSPLITGAVLCEKLGAESLVIPGNMSTSIGQGHHLHKALLFPAVIRHQSKRTSSANTLFPVRGSSRTSILYSTFRGKGLKSVRSKLPMGTPTLLTVIPHAVLTTDTSSEQAVKFTLDGGIELQVDVSVPSQGSTVQLDFKVTNSTNSLILHWGGLHDANGKWVLPARRPDRTKVYKNKALQTPFVTSGSQPFLKLEIDDPSLQAIEFLIVDETKNKWFKNRGENFKVKLRQKEKTTSNLYVPEDLVQIQAYLRWERNGKQMYTPEQEKIEYEAARTELLEEVARGVSIQDLRFKLTKKNGEQKPEESNPFRSSINIPDDLVQTQAYIRWEKAGKPDYSADQELKEFEEARRELLMELDNGISIDELRKKIIEGEIETKVTKQVQKKKLPRIERIQRKKRDILQILHKQSAGFVENNVLFTPKTLTAIQLYTKGKEEQSGGILLNKKVYKLADKELLTLVTKTATKTKVHLATNYADPIILHWGVSRKPGEWLEPPSSIAPPDSVFVTEAIDTKFAVTSFGDPPCKIQYLDVEIEDATFVGMPFVLVSGSNWIKNNGNNFYIEFSGGPKQAQKEVGDGKGTARALLDKIAEMESEAQKSFMHRFNIAADLVDQAVGAGELGLAGILVWMRFMATRQLIWNKNYNVKPREISKAQDRLTDLLQNVYKSSPQYRELLRMVLSTVGRGGEGDVGQRIRDEILVIQRNNDCKGGMMEEWHQKLHNNTSPDDVIICQALIDYIKSDFDINAYWSTLNSNGITKERLLSYDRAIHSEPSFKREQKEGLLRDLGNYMRTLKAVHSGADLESAITNVMGYKDEGQGFMVGVQINPVSGLPPILHDLLRFVLEHVEDRNVESLLEGLLEARQELHPLLLTSNDRLKDLLFLDIALDSTVRTAIERGYEELNNAGPEKIMYFITLVLENVALSSDNNEDLVYCLKEWNYALHLLKTGDDHWALYAKSVLDRTRLSLTSKAEWYHQVLQPSAEYLGSLLGVDQWAIDIFTEEIIRAGSAASLSFLLNRLDPVLRRTANLGSWQVISPIDAIGYVVVVDELLAVQNKTYEKPTILIAKSVKGEEEIPDGVVAVLTPDMPDVLSHVSVRARNSKVCFATCFDYDILAELQSFEGKLMRLKPTSAEVVYSGVKEDELASTSSTESTDDGSIPSLTLAKKQFLGKYAISSEEFAPNMVGAKSRNISYLKGKVPTWVGIPTSVALPFGAFEETLADASNQAVADKLQTLKEKLGHGEFSALGEIRNTVLQLSAPPLLIEELKNKMKTSGMPWPGDEGKHRWEQAWTAIKKVWASKWNERAYFSTRKLKLDHDYLCMAVLVQEIINANYAFVIHTANPASGDTSEIYAEVVRGLGETLVGAYPGRALSFICKKSDLNAPLVLGYPSKPIGLFIKRSIIFRSDSNGEDLEGYAGAGLYDSVPMDEEEKVVLDYGSDPLIVDRDFRNSILCKIAQAGSAIEDLYGSPQDIEGVVRDGKIYVVQTRPQM</sequence>
<dbReference type="InterPro" id="IPR056301">
    <property type="entry name" value="GWD-like_N_Ig"/>
</dbReference>
<evidence type="ECO:0000256" key="8">
    <source>
        <dbReference type="ARBA" id="ARBA00022840"/>
    </source>
</evidence>
<evidence type="ECO:0000313" key="16">
    <source>
        <dbReference type="Proteomes" id="UP000594263"/>
    </source>
</evidence>
<evidence type="ECO:0000259" key="11">
    <source>
        <dbReference type="Pfam" id="PF01326"/>
    </source>
</evidence>
<dbReference type="Pfam" id="PF23166">
    <property type="entry name" value="Ig_N_CWD1"/>
    <property type="match status" value="2"/>
</dbReference>
<keyword evidence="4" id="KW-0808">Transferase</keyword>
<evidence type="ECO:0000259" key="13">
    <source>
        <dbReference type="Pfam" id="PF23166"/>
    </source>
</evidence>
<keyword evidence="7" id="KW-0418">Kinase</keyword>
<dbReference type="InterPro" id="IPR055495">
    <property type="entry name" value="CWD_DUF7067"/>
</dbReference>
<dbReference type="Gene3D" id="3.30.470.20">
    <property type="entry name" value="ATP-grasp fold, B domain"/>
    <property type="match status" value="1"/>
</dbReference>
<feature type="domain" description="DUF7067" evidence="14">
    <location>
        <begin position="374"/>
        <end position="428"/>
    </location>
</feature>
<name>A0A7N1A324_KALFE</name>
<dbReference type="Gramene" id="Kaladp0087s0025.1.v1.1">
    <property type="protein sequence ID" value="Kaladp0087s0025.1.v1.1"/>
    <property type="gene ID" value="Kaladp0087s0025.v1.1"/>
</dbReference>
<dbReference type="GO" id="GO:0009610">
    <property type="term" value="P:response to symbiotic fungus"/>
    <property type="evidence" value="ECO:0007669"/>
    <property type="project" value="EnsemblPlants"/>
</dbReference>
<keyword evidence="16" id="KW-1185">Reference proteome</keyword>
<evidence type="ECO:0000256" key="1">
    <source>
        <dbReference type="ARBA" id="ARBA00001946"/>
    </source>
</evidence>
<comment type="subunit">
    <text evidence="3">Homodimer.</text>
</comment>
<dbReference type="Pfam" id="PF23229">
    <property type="entry name" value="DUF7067"/>
    <property type="match status" value="2"/>
</dbReference>
<dbReference type="PANTHER" id="PTHR46999:SF1">
    <property type="entry name" value="ALPHA-GLUCAN WATER DIKINASE 1, CHLOROPLASTIC"/>
    <property type="match status" value="1"/>
</dbReference>
<keyword evidence="5" id="KW-0479">Metal-binding</keyword>
<organism evidence="15 16">
    <name type="scientific">Kalanchoe fedtschenkoi</name>
    <name type="common">Lavender scallops</name>
    <name type="synonym">South American air plant</name>
    <dbReference type="NCBI Taxonomy" id="63787"/>
    <lineage>
        <taxon>Eukaryota</taxon>
        <taxon>Viridiplantae</taxon>
        <taxon>Streptophyta</taxon>
        <taxon>Embryophyta</taxon>
        <taxon>Tracheophyta</taxon>
        <taxon>Spermatophyta</taxon>
        <taxon>Magnoliopsida</taxon>
        <taxon>eudicotyledons</taxon>
        <taxon>Gunneridae</taxon>
        <taxon>Pentapetalae</taxon>
        <taxon>Saxifragales</taxon>
        <taxon>Crassulaceae</taxon>
        <taxon>Kalanchoe</taxon>
    </lineage>
</organism>
<evidence type="ECO:0000256" key="5">
    <source>
        <dbReference type="ARBA" id="ARBA00022723"/>
    </source>
</evidence>
<evidence type="ECO:0000256" key="6">
    <source>
        <dbReference type="ARBA" id="ARBA00022741"/>
    </source>
</evidence>
<keyword evidence="9" id="KW-0460">Magnesium</keyword>
<evidence type="ECO:0000256" key="9">
    <source>
        <dbReference type="ARBA" id="ARBA00022842"/>
    </source>
</evidence>
<keyword evidence="6" id="KW-0547">Nucleotide-binding</keyword>